<evidence type="ECO:0000313" key="3">
    <source>
        <dbReference type="EMBL" id="PWZ52605.1"/>
    </source>
</evidence>
<dbReference type="GO" id="GO:0016787">
    <property type="term" value="F:hydrolase activity"/>
    <property type="evidence" value="ECO:0007669"/>
    <property type="project" value="UniProtKB-ARBA"/>
</dbReference>
<feature type="region of interest" description="Disordered" evidence="1">
    <location>
        <begin position="1"/>
        <end position="27"/>
    </location>
</feature>
<reference evidence="3" key="1">
    <citation type="journal article" date="2018" name="Nat. Genet.">
        <title>Extensive intraspecific gene order and gene structural variations between Mo17 and other maize genomes.</title>
        <authorList>
            <person name="Sun S."/>
            <person name="Zhou Y."/>
            <person name="Chen J."/>
            <person name="Shi J."/>
            <person name="Zhao H."/>
            <person name="Zhao H."/>
            <person name="Song W."/>
            <person name="Zhang M."/>
            <person name="Cui Y."/>
            <person name="Dong X."/>
            <person name="Liu H."/>
            <person name="Ma X."/>
            <person name="Jiao Y."/>
            <person name="Wang B."/>
            <person name="Wei X."/>
            <person name="Stein J.C."/>
            <person name="Glaubitz J.C."/>
            <person name="Lu F."/>
            <person name="Yu G."/>
            <person name="Liang C."/>
            <person name="Fengler K."/>
            <person name="Li B."/>
            <person name="Rafalski A."/>
            <person name="Schnable P.S."/>
            <person name="Ware D.H."/>
            <person name="Buckler E.S."/>
            <person name="Lai J."/>
        </authorList>
    </citation>
    <scope>NUCLEOTIDE SEQUENCE [LARGE SCALE GENOMIC DNA]</scope>
    <source>
        <tissue evidence="3">Seedling</tissue>
    </source>
</reference>
<dbReference type="PANTHER" id="PTHR10151:SF120">
    <property type="entry name" value="BIS(5'-ADENOSYL)-TRIPHOSPHATASE"/>
    <property type="match status" value="1"/>
</dbReference>
<dbReference type="FunFam" id="3.40.720.10:FF:000172">
    <property type="entry name" value="Alkaline-phosphatase-like family protein"/>
    <property type="match status" value="1"/>
</dbReference>
<sequence>MASPPHSVEVQTPGDSPRPTAALLSPSVAAPQPSTASRLLLLLTVAVAAATAFVLLRLPITVVTATSATARSLSKLSKPVVLLISLDGFRFGYQYKAPLPHIRCLFANGKSTAKGLIPVFPTLTFPNHYSIVTSLYHSSHGIINNYFPDPILGDYFTMKNHDPKWWFGEPLWATATAQGVLSATFFWPGSEVTKGSWNCPDKYCRHYNGSVPFEERVDTILGYFDLPPNQMPQFLTLYFEDPDHQGHQVGPDDPSITEDEMLGRLIAGLEARGMFEDVNIILVGDHGMVGTCDRKLVFLEELAPWIELKSDWVLSMTPLLAIRPPDGVSPAKVVAKMNEGLGSGKVKNGEYLKMYLKEELPTRLHYSESYRIPPIIGLVGEGYKIEMKRSKRNECGGAHGYDNAFFSMRTIFAAHGPRFQGGRTVPSFENVEIYNVMASILNLKPAPNNGSASFPGTILLPNK</sequence>
<keyword evidence="2" id="KW-0812">Transmembrane</keyword>
<keyword evidence="2" id="KW-1133">Transmembrane helix</keyword>
<dbReference type="Gene3D" id="3.40.720.10">
    <property type="entry name" value="Alkaline Phosphatase, subunit A"/>
    <property type="match status" value="1"/>
</dbReference>
<dbReference type="Gene3D" id="3.30.1360.180">
    <property type="match status" value="1"/>
</dbReference>
<dbReference type="Pfam" id="PF01663">
    <property type="entry name" value="Phosphodiest"/>
    <property type="match status" value="1"/>
</dbReference>
<dbReference type="EMBL" id="NCVQ01000001">
    <property type="protein sequence ID" value="PWZ52605.1"/>
    <property type="molecule type" value="Genomic_DNA"/>
</dbReference>
<accession>A0A317Y249</accession>
<dbReference type="ExpressionAtlas" id="A0A317Y249">
    <property type="expression patterns" value="baseline and differential"/>
</dbReference>
<keyword evidence="2" id="KW-0472">Membrane</keyword>
<evidence type="ECO:0000256" key="2">
    <source>
        <dbReference type="SAM" id="Phobius"/>
    </source>
</evidence>
<dbReference type="FunFam" id="3.30.1360.180:FF:000002">
    <property type="entry name" value="Alkaline-phosphatase-like family protein"/>
    <property type="match status" value="1"/>
</dbReference>
<name>A0A317Y249_MAIZE</name>
<evidence type="ECO:0000256" key="1">
    <source>
        <dbReference type="SAM" id="MobiDB-lite"/>
    </source>
</evidence>
<proteinExistence type="predicted"/>
<feature type="transmembrane region" description="Helical" evidence="2">
    <location>
        <begin position="39"/>
        <end position="60"/>
    </location>
</feature>
<dbReference type="PANTHER" id="PTHR10151">
    <property type="entry name" value="ECTONUCLEOTIDE PYROPHOSPHATASE/PHOSPHODIESTERASE"/>
    <property type="match status" value="1"/>
</dbReference>
<organism evidence="3">
    <name type="scientific">Zea mays</name>
    <name type="common">Maize</name>
    <dbReference type="NCBI Taxonomy" id="4577"/>
    <lineage>
        <taxon>Eukaryota</taxon>
        <taxon>Viridiplantae</taxon>
        <taxon>Streptophyta</taxon>
        <taxon>Embryophyta</taxon>
        <taxon>Tracheophyta</taxon>
        <taxon>Spermatophyta</taxon>
        <taxon>Magnoliopsida</taxon>
        <taxon>Liliopsida</taxon>
        <taxon>Poales</taxon>
        <taxon>Poaceae</taxon>
        <taxon>PACMAD clade</taxon>
        <taxon>Panicoideae</taxon>
        <taxon>Andropogonodae</taxon>
        <taxon>Andropogoneae</taxon>
        <taxon>Tripsacinae</taxon>
        <taxon>Zea</taxon>
    </lineage>
</organism>
<dbReference type="CDD" id="cd16018">
    <property type="entry name" value="Enpp"/>
    <property type="match status" value="1"/>
</dbReference>
<dbReference type="InterPro" id="IPR002591">
    <property type="entry name" value="Phosphodiest/P_Trfase"/>
</dbReference>
<dbReference type="InterPro" id="IPR017850">
    <property type="entry name" value="Alkaline_phosphatase_core_sf"/>
</dbReference>
<comment type="caution">
    <text evidence="3">The sequence shown here is derived from an EMBL/GenBank/DDBJ whole genome shotgun (WGS) entry which is preliminary data.</text>
</comment>
<dbReference type="Proteomes" id="UP000251960">
    <property type="component" value="Chromosome 1"/>
</dbReference>
<dbReference type="SUPFAM" id="SSF53649">
    <property type="entry name" value="Alkaline phosphatase-like"/>
    <property type="match status" value="1"/>
</dbReference>
<gene>
    <name evidence="3" type="primary">PDE1_1</name>
    <name evidence="3" type="ORF">Zm00014a_037370</name>
</gene>
<dbReference type="AlphaFoldDB" id="A0A317Y249"/>
<protein>
    <submittedName>
        <fullName evidence="3">Venom phosphodiesterase 1</fullName>
    </submittedName>
</protein>